<gene>
    <name evidence="1" type="ORF">UFOVP1655_72</name>
</gene>
<dbReference type="SUPFAM" id="SSF53955">
    <property type="entry name" value="Lysozyme-like"/>
    <property type="match status" value="1"/>
</dbReference>
<evidence type="ECO:0000313" key="1">
    <source>
        <dbReference type="EMBL" id="CAB4222281.1"/>
    </source>
</evidence>
<protein>
    <submittedName>
        <fullName evidence="1">COG3179 Predicted chitinase</fullName>
    </submittedName>
</protein>
<name>A0A6J5T5H9_9CAUD</name>
<accession>A0A6J5T5H9</accession>
<reference evidence="1" key="1">
    <citation type="submission" date="2020-05" db="EMBL/GenBank/DDBJ databases">
        <authorList>
            <person name="Chiriac C."/>
            <person name="Salcher M."/>
            <person name="Ghai R."/>
            <person name="Kavagutti S V."/>
        </authorList>
    </citation>
    <scope>NUCLEOTIDE SEQUENCE</scope>
</reference>
<dbReference type="PANTHER" id="PTHR34408">
    <property type="entry name" value="FAMILY PROTEIN, PUTATIVE-RELATED"/>
    <property type="match status" value="1"/>
</dbReference>
<sequence length="258" mass="28540">MLKLEQLKKICPNNKQPEALLEVLNKVLPEYEINTKKRVAAFLAQCGHESAQFTALKENLNYSADGLCKVWPKRFISVAMAAPYNRNPEKIANKVYADRMGNGTEASGDGFKFRGRGCIQLTGKDNYSKFAKSIGKSLDETVAYCETLEGAICSGAFFWQTNKLNQYCDSSEFTTLTKRINGGIIGLKDRQHHYDIALSNIDEDVFSKPVPVAVVAPAVAAAIIAPIVLEEVAIPDTEAVEKDDDWLDSIGNFFTDLF</sequence>
<organism evidence="1">
    <name type="scientific">uncultured Caudovirales phage</name>
    <dbReference type="NCBI Taxonomy" id="2100421"/>
    <lineage>
        <taxon>Viruses</taxon>
        <taxon>Duplodnaviria</taxon>
        <taxon>Heunggongvirae</taxon>
        <taxon>Uroviricota</taxon>
        <taxon>Caudoviricetes</taxon>
        <taxon>Peduoviridae</taxon>
        <taxon>Maltschvirus</taxon>
        <taxon>Maltschvirus maltsch</taxon>
    </lineage>
</organism>
<dbReference type="PANTHER" id="PTHR34408:SF1">
    <property type="entry name" value="GLYCOSYL HYDROLASE FAMILY 19 DOMAIN-CONTAINING PROTEIN HI_1415"/>
    <property type="match status" value="1"/>
</dbReference>
<dbReference type="Gene3D" id="1.10.530.10">
    <property type="match status" value="1"/>
</dbReference>
<dbReference type="EMBL" id="LR797523">
    <property type="protein sequence ID" value="CAB4222281.1"/>
    <property type="molecule type" value="Genomic_DNA"/>
</dbReference>
<dbReference type="InterPro" id="IPR052354">
    <property type="entry name" value="Cell_Wall_Dynamics_Protein"/>
</dbReference>
<dbReference type="InterPro" id="IPR023346">
    <property type="entry name" value="Lysozyme-like_dom_sf"/>
</dbReference>
<proteinExistence type="predicted"/>